<dbReference type="SUPFAM" id="SSF46689">
    <property type="entry name" value="Homeodomain-like"/>
    <property type="match status" value="2"/>
</dbReference>
<proteinExistence type="predicted"/>
<dbReference type="InterPro" id="IPR003313">
    <property type="entry name" value="AraC-bd"/>
</dbReference>
<dbReference type="Gene3D" id="1.10.10.60">
    <property type="entry name" value="Homeodomain-like"/>
    <property type="match status" value="2"/>
</dbReference>
<dbReference type="GO" id="GO:0043565">
    <property type="term" value="F:sequence-specific DNA binding"/>
    <property type="evidence" value="ECO:0007669"/>
    <property type="project" value="InterPro"/>
</dbReference>
<reference evidence="6" key="1">
    <citation type="journal article" date="2021" name="PeerJ">
        <title>Extensive microbial diversity within the chicken gut microbiome revealed by metagenomics and culture.</title>
        <authorList>
            <person name="Gilroy R."/>
            <person name="Ravi A."/>
            <person name="Getino M."/>
            <person name="Pursley I."/>
            <person name="Horton D.L."/>
            <person name="Alikhan N.F."/>
            <person name="Baker D."/>
            <person name="Gharbi K."/>
            <person name="Hall N."/>
            <person name="Watson M."/>
            <person name="Adriaenssens E.M."/>
            <person name="Foster-Nyarko E."/>
            <person name="Jarju S."/>
            <person name="Secka A."/>
            <person name="Antonio M."/>
            <person name="Oren A."/>
            <person name="Chaudhuri R.R."/>
            <person name="La Ragione R."/>
            <person name="Hildebrand F."/>
            <person name="Pallen M.J."/>
        </authorList>
    </citation>
    <scope>NUCLEOTIDE SEQUENCE</scope>
    <source>
        <strain evidence="6">ChiHjej8B7-25341</strain>
    </source>
</reference>
<dbReference type="InterPro" id="IPR037923">
    <property type="entry name" value="HTH-like"/>
</dbReference>
<keyword evidence="4" id="KW-0804">Transcription</keyword>
<keyword evidence="2" id="KW-0238">DNA-binding</keyword>
<dbReference type="GO" id="GO:0003700">
    <property type="term" value="F:DNA-binding transcription factor activity"/>
    <property type="evidence" value="ECO:0007669"/>
    <property type="project" value="InterPro"/>
</dbReference>
<dbReference type="SMART" id="SM00342">
    <property type="entry name" value="HTH_ARAC"/>
    <property type="match status" value="1"/>
</dbReference>
<protein>
    <submittedName>
        <fullName evidence="6">AraC family transcriptional regulator</fullName>
    </submittedName>
</protein>
<evidence type="ECO:0000259" key="5">
    <source>
        <dbReference type="PROSITE" id="PS01124"/>
    </source>
</evidence>
<dbReference type="PANTHER" id="PTHR46796">
    <property type="entry name" value="HTH-TYPE TRANSCRIPTIONAL ACTIVATOR RHAS-RELATED"/>
    <property type="match status" value="1"/>
</dbReference>
<sequence length="281" mass="32622">MNGYYAEKLTQADVRLLMGNCNTCPPEWRAEGVCYSFHKFYYFQGGQCRLEIEGDVYHPKPGELYLIPAGKRHSYSHSPKDPVTKYWCHFDLSFGGIRELNYQPQTVVCVPERTRTAELFDRMFRLHGSASPADRLLEKAALLELLAVFLERIDVQKLLGRLEDDFSYQMSRYVQEHLSGPIRVGDMAEAVHLQPSYFIQKFKKNFQVTPICYVNQMRLQNAARLMEGHPGDGLEELARASGFDDYRYFSRLFRKYYGMTPSEFRKRQAVIGQARRKEAAP</sequence>
<evidence type="ECO:0000313" key="7">
    <source>
        <dbReference type="Proteomes" id="UP000823851"/>
    </source>
</evidence>
<dbReference type="InterPro" id="IPR009057">
    <property type="entry name" value="Homeodomain-like_sf"/>
</dbReference>
<evidence type="ECO:0000313" key="6">
    <source>
        <dbReference type="EMBL" id="HJD32080.1"/>
    </source>
</evidence>
<dbReference type="InterPro" id="IPR050204">
    <property type="entry name" value="AraC_XylS_family_regulators"/>
</dbReference>
<dbReference type="InterPro" id="IPR018062">
    <property type="entry name" value="HTH_AraC-typ_CS"/>
</dbReference>
<organism evidence="6 7">
    <name type="scientific">Candidatus Eisenbergiella stercorigallinarum</name>
    <dbReference type="NCBI Taxonomy" id="2838557"/>
    <lineage>
        <taxon>Bacteria</taxon>
        <taxon>Bacillati</taxon>
        <taxon>Bacillota</taxon>
        <taxon>Clostridia</taxon>
        <taxon>Lachnospirales</taxon>
        <taxon>Lachnospiraceae</taxon>
        <taxon>Eisenbergiella</taxon>
    </lineage>
</organism>
<keyword evidence="3" id="KW-0010">Activator</keyword>
<gene>
    <name evidence="6" type="ORF">H9912_09085</name>
</gene>
<evidence type="ECO:0000256" key="3">
    <source>
        <dbReference type="ARBA" id="ARBA00023159"/>
    </source>
</evidence>
<dbReference type="InterPro" id="IPR020449">
    <property type="entry name" value="Tscrpt_reg_AraC-type_HTH"/>
</dbReference>
<keyword evidence="1" id="KW-0805">Transcription regulation</keyword>
<dbReference type="InterPro" id="IPR014710">
    <property type="entry name" value="RmlC-like_jellyroll"/>
</dbReference>
<dbReference type="Gene3D" id="2.60.120.10">
    <property type="entry name" value="Jelly Rolls"/>
    <property type="match status" value="1"/>
</dbReference>
<dbReference type="InterPro" id="IPR018060">
    <property type="entry name" value="HTH_AraC"/>
</dbReference>
<dbReference type="SUPFAM" id="SSF51215">
    <property type="entry name" value="Regulatory protein AraC"/>
    <property type="match status" value="1"/>
</dbReference>
<dbReference type="PRINTS" id="PR00032">
    <property type="entry name" value="HTHARAC"/>
</dbReference>
<comment type="caution">
    <text evidence="6">The sequence shown here is derived from an EMBL/GenBank/DDBJ whole genome shotgun (WGS) entry which is preliminary data.</text>
</comment>
<evidence type="ECO:0000256" key="2">
    <source>
        <dbReference type="ARBA" id="ARBA00023125"/>
    </source>
</evidence>
<dbReference type="Proteomes" id="UP000823851">
    <property type="component" value="Unassembled WGS sequence"/>
</dbReference>
<dbReference type="Pfam" id="PF12833">
    <property type="entry name" value="HTH_18"/>
    <property type="match status" value="1"/>
</dbReference>
<dbReference type="PROSITE" id="PS01124">
    <property type="entry name" value="HTH_ARAC_FAMILY_2"/>
    <property type="match status" value="1"/>
</dbReference>
<accession>A0A9D2TZG7</accession>
<dbReference type="EMBL" id="DWUW01000257">
    <property type="protein sequence ID" value="HJD32080.1"/>
    <property type="molecule type" value="Genomic_DNA"/>
</dbReference>
<evidence type="ECO:0000256" key="1">
    <source>
        <dbReference type="ARBA" id="ARBA00023015"/>
    </source>
</evidence>
<dbReference type="Pfam" id="PF02311">
    <property type="entry name" value="AraC_binding"/>
    <property type="match status" value="1"/>
</dbReference>
<feature type="domain" description="HTH araC/xylS-type" evidence="5">
    <location>
        <begin position="168"/>
        <end position="267"/>
    </location>
</feature>
<dbReference type="AlphaFoldDB" id="A0A9D2TZG7"/>
<dbReference type="PROSITE" id="PS00041">
    <property type="entry name" value="HTH_ARAC_FAMILY_1"/>
    <property type="match status" value="1"/>
</dbReference>
<name>A0A9D2TZG7_9FIRM</name>
<reference evidence="6" key="2">
    <citation type="submission" date="2021-04" db="EMBL/GenBank/DDBJ databases">
        <authorList>
            <person name="Gilroy R."/>
        </authorList>
    </citation>
    <scope>NUCLEOTIDE SEQUENCE</scope>
    <source>
        <strain evidence="6">ChiHjej8B7-25341</strain>
    </source>
</reference>
<evidence type="ECO:0000256" key="4">
    <source>
        <dbReference type="ARBA" id="ARBA00023163"/>
    </source>
</evidence>